<dbReference type="InterPro" id="IPR015943">
    <property type="entry name" value="WD40/YVTN_repeat-like_dom_sf"/>
</dbReference>
<evidence type="ECO:0000256" key="1">
    <source>
        <dbReference type="ARBA" id="ARBA00004477"/>
    </source>
</evidence>
<evidence type="ECO:0000313" key="20">
    <source>
        <dbReference type="Proteomes" id="UP000287166"/>
    </source>
</evidence>
<dbReference type="GeneID" id="38779609"/>
<feature type="transmembrane region" description="Helical" evidence="17">
    <location>
        <begin position="325"/>
        <end position="351"/>
    </location>
</feature>
<evidence type="ECO:0000256" key="5">
    <source>
        <dbReference type="ARBA" id="ARBA00022574"/>
    </source>
</evidence>
<keyword evidence="11" id="KW-0443">Lipid metabolism</keyword>
<dbReference type="PANTHER" id="PTHR46378">
    <property type="entry name" value="STEROL REGULATORY ELEMENT-BINDING PROTEIN CLEAVAGE-ACTIVATING PROTEIN"/>
    <property type="match status" value="1"/>
</dbReference>
<comment type="subcellular location">
    <subcellularLocation>
        <location evidence="1">Endoplasmic reticulum membrane</location>
        <topology evidence="1">Multi-pass membrane protein</topology>
    </subcellularLocation>
    <subcellularLocation>
        <location evidence="2">Golgi apparatus membrane</location>
        <topology evidence="2">Multi-pass membrane protein</topology>
    </subcellularLocation>
</comment>
<feature type="transmembrane region" description="Helical" evidence="17">
    <location>
        <begin position="363"/>
        <end position="381"/>
    </location>
</feature>
<dbReference type="InterPro" id="IPR030225">
    <property type="entry name" value="SCAP"/>
</dbReference>
<evidence type="ECO:0000256" key="2">
    <source>
        <dbReference type="ARBA" id="ARBA00004653"/>
    </source>
</evidence>
<dbReference type="EMBL" id="BFAD01000004">
    <property type="protein sequence ID" value="GBE82692.1"/>
    <property type="molecule type" value="Genomic_DNA"/>
</dbReference>
<dbReference type="GO" id="GO:0045540">
    <property type="term" value="P:regulation of cholesterol biosynthetic process"/>
    <property type="evidence" value="ECO:0007669"/>
    <property type="project" value="TreeGrafter"/>
</dbReference>
<feature type="compositionally biased region" description="Low complexity" evidence="16">
    <location>
        <begin position="1022"/>
        <end position="1046"/>
    </location>
</feature>
<evidence type="ECO:0000256" key="16">
    <source>
        <dbReference type="SAM" id="MobiDB-lite"/>
    </source>
</evidence>
<evidence type="ECO:0000256" key="3">
    <source>
        <dbReference type="ARBA" id="ARBA00007410"/>
    </source>
</evidence>
<keyword evidence="9 17" id="KW-1133">Transmembrane helix</keyword>
<dbReference type="InterPro" id="IPR036322">
    <property type="entry name" value="WD40_repeat_dom_sf"/>
</dbReference>
<dbReference type="GO" id="GO:0032933">
    <property type="term" value="P:SREBP signaling pathway"/>
    <property type="evidence" value="ECO:0007669"/>
    <property type="project" value="InterPro"/>
</dbReference>
<evidence type="ECO:0000256" key="9">
    <source>
        <dbReference type="ARBA" id="ARBA00022989"/>
    </source>
</evidence>
<gene>
    <name evidence="19" type="ORF">SCP_0410770</name>
</gene>
<evidence type="ECO:0000256" key="10">
    <source>
        <dbReference type="ARBA" id="ARBA00023034"/>
    </source>
</evidence>
<keyword evidence="12" id="KW-0446">Lipid-binding</keyword>
<evidence type="ECO:0000256" key="14">
    <source>
        <dbReference type="ARBA" id="ARBA00023180"/>
    </source>
</evidence>
<dbReference type="GO" id="GO:0032934">
    <property type="term" value="F:sterol binding"/>
    <property type="evidence" value="ECO:0007669"/>
    <property type="project" value="InterPro"/>
</dbReference>
<reference evidence="19 20" key="1">
    <citation type="journal article" date="2018" name="Sci. Rep.">
        <title>Genome sequence of the cauliflower mushroom Sparassis crispa (Hanabiratake) and its association with beneficial usage.</title>
        <authorList>
            <person name="Kiyama R."/>
            <person name="Furutani Y."/>
            <person name="Kawaguchi K."/>
            <person name="Nakanishi T."/>
        </authorList>
    </citation>
    <scope>NUCLEOTIDE SEQUENCE [LARGE SCALE GENOMIC DNA]</scope>
</reference>
<dbReference type="SUPFAM" id="SSF82866">
    <property type="entry name" value="Multidrug efflux transporter AcrB transmembrane domain"/>
    <property type="match status" value="1"/>
</dbReference>
<dbReference type="GO" id="GO:0005789">
    <property type="term" value="C:endoplasmic reticulum membrane"/>
    <property type="evidence" value="ECO:0007669"/>
    <property type="project" value="UniProtKB-SubCell"/>
</dbReference>
<dbReference type="STRING" id="139825.A0A401GKL4"/>
<dbReference type="SUPFAM" id="SSF50978">
    <property type="entry name" value="WD40 repeat-like"/>
    <property type="match status" value="1"/>
</dbReference>
<feature type="transmembrane region" description="Helical" evidence="17">
    <location>
        <begin position="293"/>
        <end position="313"/>
    </location>
</feature>
<dbReference type="GO" id="GO:0032936">
    <property type="term" value="C:SREBP-SCAP complex"/>
    <property type="evidence" value="ECO:0007669"/>
    <property type="project" value="TreeGrafter"/>
</dbReference>
<feature type="transmembrane region" description="Helical" evidence="17">
    <location>
        <begin position="35"/>
        <end position="56"/>
    </location>
</feature>
<dbReference type="GO" id="GO:0000139">
    <property type="term" value="C:Golgi membrane"/>
    <property type="evidence" value="ECO:0007669"/>
    <property type="project" value="UniProtKB-SubCell"/>
</dbReference>
<keyword evidence="5" id="KW-0853">WD repeat</keyword>
<keyword evidence="13 17" id="KW-0472">Membrane</keyword>
<dbReference type="OrthoDB" id="6510177at2759"/>
<keyword evidence="10" id="KW-0333">Golgi apparatus</keyword>
<feature type="region of interest" description="Disordered" evidence="16">
    <location>
        <begin position="1016"/>
        <end position="1046"/>
    </location>
</feature>
<dbReference type="PANTHER" id="PTHR46378:SF1">
    <property type="entry name" value="STEROL REGULATORY ELEMENT-BINDING PROTEIN CLEAVAGE-ACTIVATING PROTEIN"/>
    <property type="match status" value="1"/>
</dbReference>
<dbReference type="RefSeq" id="XP_027613605.1">
    <property type="nucleotide sequence ID" value="XM_027757804.1"/>
</dbReference>
<name>A0A401GKL4_9APHY</name>
<keyword evidence="14" id="KW-0325">Glycoprotein</keyword>
<keyword evidence="8" id="KW-0256">Endoplasmic reticulum</keyword>
<evidence type="ECO:0000256" key="11">
    <source>
        <dbReference type="ARBA" id="ARBA00023098"/>
    </source>
</evidence>
<accession>A0A401GKL4</accession>
<evidence type="ECO:0000313" key="19">
    <source>
        <dbReference type="EMBL" id="GBE82692.1"/>
    </source>
</evidence>
<evidence type="ECO:0000256" key="7">
    <source>
        <dbReference type="ARBA" id="ARBA00022737"/>
    </source>
</evidence>
<feature type="transmembrane region" description="Helical" evidence="17">
    <location>
        <begin position="629"/>
        <end position="653"/>
    </location>
</feature>
<evidence type="ECO:0000256" key="6">
    <source>
        <dbReference type="ARBA" id="ARBA00022692"/>
    </source>
</evidence>
<feature type="domain" description="SSD" evidence="18">
    <location>
        <begin position="296"/>
        <end position="454"/>
    </location>
</feature>
<keyword evidence="7" id="KW-0677">Repeat</keyword>
<evidence type="ECO:0000256" key="12">
    <source>
        <dbReference type="ARBA" id="ARBA00023121"/>
    </source>
</evidence>
<sequence>MEMSARIPSAILRRARAFGTSFFHRFGIHCATHQIRLILVSAVVITALLFPAIAIYTSPETHFFDGFTLRVLDSFLTPDDMSTYFAQHDLRHLWEGHANLRVREDSVARARCGMDGILRAERLLVSGVSQEDGLSALNHDTLLAALELERRISATLTTRHVRCLAEPDGGCFHLSPLAYWNHNEETLLADRDVLDTLNLLHNVSVSGIPIGPELVLTGRALHDSSPMNIDAAMFLALTYFFPDKDCVGNAGHYQWLHVLEEVAGHSGDLVVQAQTPRLVALEYNKESSTRSRLSVLSVFCLTAYFLFFVYCAITMRRMDTVHSRTGLAATGIVEILVSTLTSISVCALVGFRATMVPWELLPLIVIFIGVENMFHIVDAVLKTSVTLPVKERVAQGLSKAGTSNTLKSVSYNAVLGVIAFFSTGAIRQFCAFSIVVLVAHWFLVHTFFVTVLSIDIQRLELDELIRQGTPLMPANVPQQNSSKRPRSPWGKAVAFVQSTLRGRPAKNLSLLLLLAITATLYYATYPSTARDREDVRNSLHHSALAKLRKANLNANADAADRISPAFHIWQILNPADDPRVHIRIESPTILVLAPDNDAQADEATLALDYEKQYRARGTRLSRLWKPVMWLLKCMVFPISTTVLLLYALLLYLLKDAELLEAQRNRPEPDMSPPASDEVPSLEGACAFTTLPRAFPTDVDLVAASTDGGVVAAVGLQNELVVWFVESGTRVTVDVTGLLLGGTSTPSAAMALTAVAVDEAGSVCAVGTGSGVVGMWAVGKDQVRPLPNLTLINNSSSVSALCFGYVPDLVAATASKELAASLYATYENGTVTRWDLESPVGPHYIKPSLPASVVKSLLLPVHADERLLVGFALDDGTLELCDVGGSDRLLSRVCCLAAGNPTDLVMRAHVCALKLDGQRRLVVGAATRAGIVSLWDGGTGECVAILDEPYGDIGNLRITPVRARTCAVCGEFPVEGFLTTFSVGNVVLFFRGYVTLPTRHCSCPRNQPQQTLGTSIIGHRSRSGSAVSIVSSTGTTTPTRSRSRVSSLSTAPAPDISMFRVSAHGVHSRRVSEKDPRRNFDTFFVHADCDDCDVHPVGPQDVTPLSSFLASTAPPTIWQNLSISHVADATYERGCWGALDDKIVGVRRRPRPPFKSNGEAHVLGKTMSSRGLPTSALERWELWTFNPAESLLQASTLTVLNRDPPDDPPSPRRYEAALGLDGTHGRVTVPLPKRRKVDAVIPRLHFTRVSPLVSRTSVCLAGFGNTVGVFKFASGSANGHRHSAAKDL</sequence>
<dbReference type="Gene3D" id="2.130.10.10">
    <property type="entry name" value="YVTN repeat-like/Quinoprotein amine dehydrogenase"/>
    <property type="match status" value="1"/>
</dbReference>
<feature type="transmembrane region" description="Helical" evidence="17">
    <location>
        <begin position="432"/>
        <end position="454"/>
    </location>
</feature>
<evidence type="ECO:0000259" key="18">
    <source>
        <dbReference type="PROSITE" id="PS50156"/>
    </source>
</evidence>
<evidence type="ECO:0000256" key="8">
    <source>
        <dbReference type="ARBA" id="ARBA00022824"/>
    </source>
</evidence>
<evidence type="ECO:0000256" key="15">
    <source>
        <dbReference type="ARBA" id="ARBA00023221"/>
    </source>
</evidence>
<dbReference type="GO" id="GO:0008202">
    <property type="term" value="P:steroid metabolic process"/>
    <property type="evidence" value="ECO:0007669"/>
    <property type="project" value="UniProtKB-KW"/>
</dbReference>
<dbReference type="InterPro" id="IPR000731">
    <property type="entry name" value="SSD"/>
</dbReference>
<dbReference type="InterPro" id="IPR053958">
    <property type="entry name" value="HMGCR/SNAP/NPC1-like_SSD"/>
</dbReference>
<evidence type="ECO:0000256" key="4">
    <source>
        <dbReference type="ARBA" id="ARBA00019541"/>
    </source>
</evidence>
<feature type="transmembrane region" description="Helical" evidence="17">
    <location>
        <begin position="508"/>
        <end position="525"/>
    </location>
</feature>
<dbReference type="Proteomes" id="UP000287166">
    <property type="component" value="Unassembled WGS sequence"/>
</dbReference>
<comment type="caution">
    <text evidence="19">The sequence shown here is derived from an EMBL/GenBank/DDBJ whole genome shotgun (WGS) entry which is preliminary data.</text>
</comment>
<protein>
    <recommendedName>
        <fullName evidence="4">Sterol regulatory element-binding protein cleavage-activating protein</fullName>
    </recommendedName>
</protein>
<dbReference type="InParanoid" id="A0A401GKL4"/>
<proteinExistence type="inferred from homology"/>
<dbReference type="Pfam" id="PF12349">
    <property type="entry name" value="Sterol-sensing"/>
    <property type="match status" value="1"/>
</dbReference>
<keyword evidence="20" id="KW-1185">Reference proteome</keyword>
<evidence type="ECO:0000256" key="13">
    <source>
        <dbReference type="ARBA" id="ARBA00023136"/>
    </source>
</evidence>
<keyword evidence="15" id="KW-0753">Steroid metabolism</keyword>
<keyword evidence="6 17" id="KW-0812">Transmembrane</keyword>
<organism evidence="19 20">
    <name type="scientific">Sparassis crispa</name>
    <dbReference type="NCBI Taxonomy" id="139825"/>
    <lineage>
        <taxon>Eukaryota</taxon>
        <taxon>Fungi</taxon>
        <taxon>Dikarya</taxon>
        <taxon>Basidiomycota</taxon>
        <taxon>Agaricomycotina</taxon>
        <taxon>Agaricomycetes</taxon>
        <taxon>Polyporales</taxon>
        <taxon>Sparassidaceae</taxon>
        <taxon>Sparassis</taxon>
    </lineage>
</organism>
<dbReference type="PROSITE" id="PS50156">
    <property type="entry name" value="SSD"/>
    <property type="match status" value="1"/>
</dbReference>
<evidence type="ECO:0000256" key="17">
    <source>
        <dbReference type="SAM" id="Phobius"/>
    </source>
</evidence>
<comment type="similarity">
    <text evidence="3">Belongs to the WD repeat SCAP family.</text>
</comment>